<name>A0AA38C3P9_TAXCH</name>
<dbReference type="Proteomes" id="UP000824469">
    <property type="component" value="Unassembled WGS sequence"/>
</dbReference>
<sequence length="512" mass="55798">MYLTATRPNLMYVVSLISRFMASLTELHLQAAKRVLRYLKGTVDLGVFYRKEGNGELMAYTDNDYAGDVDDGKSTSGYVFLLSEGVVSWSSKKQRVVSLSTTEAKFVATASCACQGVWMRRVLEKLGHSQGKCTTMLCDNSSTIKLSKNPVMHGCNKHIDVSFHFLRDLTRDGVVEMKHCVTQEQVADIMTKPLKLDVFLKLRESMDIILNCFVLRVYNTPAYSAGQLHHFFPFVNLKKTMSTGEPAAALQGRLHGKVAIITGGAAGIGEATVRLFTKHGAKVIIADIADESGKKVAETLSPWTTYIHCDVSKEQDVSSAVDLAVEMHGHLDIMFNNAGRVESQKKLGAAEYDMEEFERVMNVNVKGVMHGIKHAARVMIPNKKGCIISTGSIAGTLGGTGPYGYTASKHAILGLTKNGAAELGKYGIRVNSVSPTGLATAFTLQYANEEDKAKLEAFCDSVANLKGPTLQVEDVAEAALYLASEESKYVSGHNLVVDGGFSVVNHEWGLYR</sequence>
<dbReference type="InterPro" id="IPR045309">
    <property type="entry name" value="ABA2-like"/>
</dbReference>
<dbReference type="CDD" id="cd09272">
    <property type="entry name" value="RNase_HI_RT_Ty1"/>
    <property type="match status" value="1"/>
</dbReference>
<comment type="caution">
    <text evidence="3">The sequence shown here is derived from an EMBL/GenBank/DDBJ whole genome shotgun (WGS) entry which is preliminary data.</text>
</comment>
<evidence type="ECO:0000256" key="1">
    <source>
        <dbReference type="ARBA" id="ARBA00006484"/>
    </source>
</evidence>
<keyword evidence="4" id="KW-1185">Reference proteome</keyword>
<dbReference type="Gene3D" id="3.40.50.720">
    <property type="entry name" value="NAD(P)-binding Rossmann-like Domain"/>
    <property type="match status" value="1"/>
</dbReference>
<evidence type="ECO:0000313" key="4">
    <source>
        <dbReference type="Proteomes" id="UP000824469"/>
    </source>
</evidence>
<dbReference type="PANTHER" id="PTHR43180:SF95">
    <property type="entry name" value="OS07G0691600 PROTEIN"/>
    <property type="match status" value="1"/>
</dbReference>
<reference evidence="3 4" key="1">
    <citation type="journal article" date="2021" name="Nat. Plants">
        <title>The Taxus genome provides insights into paclitaxel biosynthesis.</title>
        <authorList>
            <person name="Xiong X."/>
            <person name="Gou J."/>
            <person name="Liao Q."/>
            <person name="Li Y."/>
            <person name="Zhou Q."/>
            <person name="Bi G."/>
            <person name="Li C."/>
            <person name="Du R."/>
            <person name="Wang X."/>
            <person name="Sun T."/>
            <person name="Guo L."/>
            <person name="Liang H."/>
            <person name="Lu P."/>
            <person name="Wu Y."/>
            <person name="Zhang Z."/>
            <person name="Ro D.K."/>
            <person name="Shang Y."/>
            <person name="Huang S."/>
            <person name="Yan J."/>
        </authorList>
    </citation>
    <scope>NUCLEOTIDE SEQUENCE [LARGE SCALE GENOMIC DNA]</scope>
    <source>
        <strain evidence="3">Ta-2019</strain>
    </source>
</reference>
<dbReference type="PRINTS" id="PR00081">
    <property type="entry name" value="GDHRDH"/>
</dbReference>
<evidence type="ECO:0000313" key="3">
    <source>
        <dbReference type="EMBL" id="KAH9288873.1"/>
    </source>
</evidence>
<dbReference type="PRINTS" id="PR00080">
    <property type="entry name" value="SDRFAMILY"/>
</dbReference>
<dbReference type="EMBL" id="JAHRHJ020003813">
    <property type="protein sequence ID" value="KAH9288873.1"/>
    <property type="molecule type" value="Genomic_DNA"/>
</dbReference>
<proteinExistence type="inferred from homology"/>
<evidence type="ECO:0000256" key="2">
    <source>
        <dbReference type="ARBA" id="ARBA00023002"/>
    </source>
</evidence>
<dbReference type="PANTHER" id="PTHR43180">
    <property type="entry name" value="3-OXOACYL-(ACYL-CARRIER-PROTEIN) REDUCTASE (AFU_ORTHOLOGUE AFUA_6G11210)"/>
    <property type="match status" value="1"/>
</dbReference>
<dbReference type="FunFam" id="3.40.50.720:FF:000084">
    <property type="entry name" value="Short-chain dehydrogenase reductase"/>
    <property type="match status" value="1"/>
</dbReference>
<dbReference type="CDD" id="cd05326">
    <property type="entry name" value="secoisolariciresinol-DH_like_SDR_c"/>
    <property type="match status" value="1"/>
</dbReference>
<dbReference type="InterPro" id="IPR036291">
    <property type="entry name" value="NAD(P)-bd_dom_sf"/>
</dbReference>
<dbReference type="InterPro" id="IPR002347">
    <property type="entry name" value="SDR_fam"/>
</dbReference>
<dbReference type="Pfam" id="PF13561">
    <property type="entry name" value="adh_short_C2"/>
    <property type="match status" value="1"/>
</dbReference>
<protein>
    <submittedName>
        <fullName evidence="3">Uncharacterized protein</fullName>
    </submittedName>
</protein>
<keyword evidence="2" id="KW-0560">Oxidoreductase</keyword>
<dbReference type="GO" id="GO:0016616">
    <property type="term" value="F:oxidoreductase activity, acting on the CH-OH group of donors, NAD or NADP as acceptor"/>
    <property type="evidence" value="ECO:0007669"/>
    <property type="project" value="InterPro"/>
</dbReference>
<dbReference type="AlphaFoldDB" id="A0AA38C3P9"/>
<organism evidence="3 4">
    <name type="scientific">Taxus chinensis</name>
    <name type="common">Chinese yew</name>
    <name type="synonym">Taxus wallichiana var. chinensis</name>
    <dbReference type="NCBI Taxonomy" id="29808"/>
    <lineage>
        <taxon>Eukaryota</taxon>
        <taxon>Viridiplantae</taxon>
        <taxon>Streptophyta</taxon>
        <taxon>Embryophyta</taxon>
        <taxon>Tracheophyta</taxon>
        <taxon>Spermatophyta</taxon>
        <taxon>Pinopsida</taxon>
        <taxon>Pinidae</taxon>
        <taxon>Conifers II</taxon>
        <taxon>Cupressales</taxon>
        <taxon>Taxaceae</taxon>
        <taxon>Taxus</taxon>
    </lineage>
</organism>
<comment type="similarity">
    <text evidence="1">Belongs to the short-chain dehydrogenases/reductases (SDR) family.</text>
</comment>
<dbReference type="OMA" id="AYTDNDY"/>
<dbReference type="NCBIfam" id="NF005559">
    <property type="entry name" value="PRK07231.1"/>
    <property type="match status" value="1"/>
</dbReference>
<accession>A0AA38C3P9</accession>
<gene>
    <name evidence="3" type="ORF">KI387_032990</name>
</gene>
<dbReference type="SUPFAM" id="SSF51735">
    <property type="entry name" value="NAD(P)-binding Rossmann-fold domains"/>
    <property type="match status" value="1"/>
</dbReference>